<dbReference type="InterPro" id="IPR007466">
    <property type="entry name" value="Peptidyl-Arg-deiminase_porph"/>
</dbReference>
<dbReference type="EMBL" id="FMSV02000032">
    <property type="protein sequence ID" value="SEH04255.1"/>
    <property type="molecule type" value="Genomic_DNA"/>
</dbReference>
<gene>
    <name evidence="3" type="primary">aguA_3</name>
    <name evidence="2" type="synonym">aguA_1</name>
    <name evidence="2" type="ORF">MBHS_00101</name>
    <name evidence="3" type="ORF">MBHS_02445</name>
</gene>
<name>A0A1H6F8Y1_9GAMM</name>
<evidence type="ECO:0000313" key="3">
    <source>
        <dbReference type="EMBL" id="SEH06582.1"/>
    </source>
</evidence>
<dbReference type="SUPFAM" id="SSF55909">
    <property type="entry name" value="Pentein"/>
    <property type="match status" value="1"/>
</dbReference>
<dbReference type="PANTHER" id="PTHR31377:SF0">
    <property type="entry name" value="AGMATINE DEIMINASE-RELATED"/>
    <property type="match status" value="1"/>
</dbReference>
<dbReference type="Proteomes" id="UP000236724">
    <property type="component" value="Unassembled WGS sequence"/>
</dbReference>
<proteinExistence type="predicted"/>
<dbReference type="GO" id="GO:0047632">
    <property type="term" value="F:agmatine deiminase activity"/>
    <property type="evidence" value="ECO:0007669"/>
    <property type="project" value="UniProtKB-EC"/>
</dbReference>
<dbReference type="EMBL" id="FMSV02000498">
    <property type="protein sequence ID" value="SEH06582.1"/>
    <property type="molecule type" value="Genomic_DNA"/>
</dbReference>
<dbReference type="Gene3D" id="3.75.10.10">
    <property type="entry name" value="L-arginine/glycine Amidinotransferase, Chain A"/>
    <property type="match status" value="1"/>
</dbReference>
<dbReference type="GO" id="GO:0004668">
    <property type="term" value="F:protein-arginine deiminase activity"/>
    <property type="evidence" value="ECO:0007669"/>
    <property type="project" value="InterPro"/>
</dbReference>
<dbReference type="RefSeq" id="WP_103918341.1">
    <property type="nucleotide sequence ID" value="NZ_FMSV02000032.1"/>
</dbReference>
<evidence type="ECO:0000256" key="1">
    <source>
        <dbReference type="ARBA" id="ARBA00022801"/>
    </source>
</evidence>
<dbReference type="Pfam" id="PF04371">
    <property type="entry name" value="PAD_porph"/>
    <property type="match status" value="1"/>
</dbReference>
<organism evidence="3 4">
    <name type="scientific">Candidatus Venteria ishoeyi</name>
    <dbReference type="NCBI Taxonomy" id="1899563"/>
    <lineage>
        <taxon>Bacteria</taxon>
        <taxon>Pseudomonadati</taxon>
        <taxon>Pseudomonadota</taxon>
        <taxon>Gammaproteobacteria</taxon>
        <taxon>Thiotrichales</taxon>
        <taxon>Thiotrichaceae</taxon>
        <taxon>Venteria</taxon>
    </lineage>
</organism>
<dbReference type="OrthoDB" id="9808013at2"/>
<sequence>MNRREFMKLAAGSLLLGNQSLSALCREVTWVMPEEGDRHQQTWMAFVANDYIWSSAQIPVVKQNLVLIASTIAKYEPVSVLVNPEDYTEATALFGDLNRHPYPITLIEFSIDDLWLRDTGATFVKGSDGKKYGIDFNFNGWGNKQTHEYDAKVANFITQQSGAITKSSLLVLEGGCFEIDGYGTAILTKSCVLNANRNPDTTQAMVEAELNDLLGIKKVIWLEGIKDKDITDGHTDFYARFTQKGRVLVSRDNYQDSYDYAVTRQNIETLKNATDAEGNKLNISIIDTPDIINETFGVDSFAAGYIGYYVCNNAIIMQGFGDPTADEQAKAILQQEFPKHIIEQIRIDGIASGGGSIHCATQQEPNISSDASVSNNLDIHLPSADYNDNKIWVDLKYSGVDDKKEHIWKLKNYGLIKE</sequence>
<dbReference type="EC" id="3.5.3.12" evidence="3"/>
<evidence type="ECO:0000313" key="2">
    <source>
        <dbReference type="EMBL" id="SEH04255.1"/>
    </source>
</evidence>
<evidence type="ECO:0000313" key="4">
    <source>
        <dbReference type="Proteomes" id="UP000236724"/>
    </source>
</evidence>
<keyword evidence="4" id="KW-1185">Reference proteome</keyword>
<keyword evidence="1 3" id="KW-0378">Hydrolase</keyword>
<dbReference type="AlphaFoldDB" id="A0A1H6F8Y1"/>
<accession>A0A1H6F8Y1</accession>
<protein>
    <submittedName>
        <fullName evidence="3">Agmatine deiminase</fullName>
        <ecNumber evidence="3">3.5.3.12</ecNumber>
    </submittedName>
</protein>
<dbReference type="PANTHER" id="PTHR31377">
    <property type="entry name" value="AGMATINE DEIMINASE-RELATED"/>
    <property type="match status" value="1"/>
</dbReference>
<dbReference type="GO" id="GO:0009446">
    <property type="term" value="P:putrescine biosynthetic process"/>
    <property type="evidence" value="ECO:0007669"/>
    <property type="project" value="InterPro"/>
</dbReference>
<reference evidence="3 4" key="1">
    <citation type="submission" date="2016-10" db="EMBL/GenBank/DDBJ databases">
        <authorList>
            <person name="de Groot N.N."/>
        </authorList>
    </citation>
    <scope>NUCLEOTIDE SEQUENCE [LARGE SCALE GENOMIC DNA]</scope>
    <source>
        <strain evidence="3">MBHS1</strain>
    </source>
</reference>